<evidence type="ECO:0000256" key="3">
    <source>
        <dbReference type="ARBA" id="ARBA00005493"/>
    </source>
</evidence>
<keyword evidence="7 15" id="KW-0949">S-adenosyl-L-methionine</keyword>
<dbReference type="InterPro" id="IPR058240">
    <property type="entry name" value="rSAM_sf"/>
</dbReference>
<dbReference type="SMART" id="SM00729">
    <property type="entry name" value="Elp3"/>
    <property type="match status" value="1"/>
</dbReference>
<dbReference type="Proteomes" id="UP000664835">
    <property type="component" value="Unassembled WGS sequence"/>
</dbReference>
<evidence type="ECO:0000256" key="1">
    <source>
        <dbReference type="ARBA" id="ARBA00004496"/>
    </source>
</evidence>
<keyword evidence="18" id="KW-1185">Reference proteome</keyword>
<dbReference type="InterPro" id="IPR006638">
    <property type="entry name" value="Elp3/MiaA/NifB-like_rSAM"/>
</dbReference>
<dbReference type="NCBIfam" id="TIGR00538">
    <property type="entry name" value="hemN"/>
    <property type="match status" value="1"/>
</dbReference>
<keyword evidence="6 15" id="KW-0963">Cytoplasm</keyword>
<evidence type="ECO:0000256" key="11">
    <source>
        <dbReference type="ARBA" id="ARBA00023014"/>
    </source>
</evidence>
<evidence type="ECO:0000256" key="9">
    <source>
        <dbReference type="ARBA" id="ARBA00023002"/>
    </source>
</evidence>
<comment type="function">
    <text evidence="13">Involved in the heme biosynthesis. Catalyzes the anaerobic oxidative decarboxylation of propionate groups of rings A and B of coproporphyrinogen III to yield the vinyl groups in protoporphyrinogen IX.</text>
</comment>
<dbReference type="Pfam" id="PF04055">
    <property type="entry name" value="Radical_SAM"/>
    <property type="match status" value="1"/>
</dbReference>
<dbReference type="InterPro" id="IPR034505">
    <property type="entry name" value="Coproporphyrinogen-III_oxidase"/>
</dbReference>
<evidence type="ECO:0000256" key="10">
    <source>
        <dbReference type="ARBA" id="ARBA00023004"/>
    </source>
</evidence>
<dbReference type="GO" id="GO:0051989">
    <property type="term" value="F:coproporphyrinogen dehydrogenase activity"/>
    <property type="evidence" value="ECO:0007669"/>
    <property type="project" value="UniProtKB-EC"/>
</dbReference>
<evidence type="ECO:0000256" key="2">
    <source>
        <dbReference type="ARBA" id="ARBA00004785"/>
    </source>
</evidence>
<reference evidence="17 18" key="1">
    <citation type="submission" date="2021-03" db="EMBL/GenBank/DDBJ databases">
        <title>Thiomicrorhabdus sp.nov.,novel sulfur-oxidizing bacteria isolated from coastal sediment.</title>
        <authorList>
            <person name="Liu X."/>
        </authorList>
    </citation>
    <scope>NUCLEOTIDE SEQUENCE [LARGE SCALE GENOMIC DNA]</scope>
    <source>
        <strain evidence="17 18">6S2-11</strain>
    </source>
</reference>
<protein>
    <recommendedName>
        <fullName evidence="15">Coproporphyrinogen-III oxidase</fullName>
        <ecNumber evidence="15">1.3.98.3</ecNumber>
    </recommendedName>
</protein>
<dbReference type="Gene3D" id="3.80.30.20">
    <property type="entry name" value="tm_1862 like domain"/>
    <property type="match status" value="1"/>
</dbReference>
<dbReference type="InterPro" id="IPR010723">
    <property type="entry name" value="HemN_C"/>
</dbReference>
<keyword evidence="10 15" id="KW-0408">Iron</keyword>
<keyword evidence="5 15" id="KW-0004">4Fe-4S</keyword>
<dbReference type="PANTHER" id="PTHR13932">
    <property type="entry name" value="COPROPORPHYRINIGEN III OXIDASE"/>
    <property type="match status" value="1"/>
</dbReference>
<organism evidence="17 18">
    <name type="scientific">Thiomicrorhabdus marina</name>
    <dbReference type="NCBI Taxonomy" id="2818442"/>
    <lineage>
        <taxon>Bacteria</taxon>
        <taxon>Pseudomonadati</taxon>
        <taxon>Pseudomonadota</taxon>
        <taxon>Gammaproteobacteria</taxon>
        <taxon>Thiotrichales</taxon>
        <taxon>Piscirickettsiaceae</taxon>
        <taxon>Thiomicrorhabdus</taxon>
    </lineage>
</organism>
<keyword evidence="11 15" id="KW-0411">Iron-sulfur</keyword>
<dbReference type="PANTHER" id="PTHR13932:SF6">
    <property type="entry name" value="OXYGEN-INDEPENDENT COPROPORPHYRINOGEN III OXIDASE"/>
    <property type="match status" value="1"/>
</dbReference>
<dbReference type="SFLD" id="SFLDS00029">
    <property type="entry name" value="Radical_SAM"/>
    <property type="match status" value="1"/>
</dbReference>
<dbReference type="Gene3D" id="1.10.10.920">
    <property type="match status" value="1"/>
</dbReference>
<dbReference type="SFLD" id="SFLDG01065">
    <property type="entry name" value="anaerobic_coproporphyrinogen-I"/>
    <property type="match status" value="1"/>
</dbReference>
<evidence type="ECO:0000256" key="14">
    <source>
        <dbReference type="ARBA" id="ARBA00048321"/>
    </source>
</evidence>
<dbReference type="InterPro" id="IPR023404">
    <property type="entry name" value="rSAM_horseshoe"/>
</dbReference>
<evidence type="ECO:0000256" key="8">
    <source>
        <dbReference type="ARBA" id="ARBA00022723"/>
    </source>
</evidence>
<gene>
    <name evidence="17" type="primary">hemN</name>
    <name evidence="17" type="ORF">J3998_05310</name>
</gene>
<evidence type="ECO:0000256" key="7">
    <source>
        <dbReference type="ARBA" id="ARBA00022691"/>
    </source>
</evidence>
<dbReference type="PIRSF" id="PIRSF000167">
    <property type="entry name" value="HemN"/>
    <property type="match status" value="1"/>
</dbReference>
<evidence type="ECO:0000313" key="17">
    <source>
        <dbReference type="EMBL" id="MBO1926988.1"/>
    </source>
</evidence>
<evidence type="ECO:0000259" key="16">
    <source>
        <dbReference type="PROSITE" id="PS51918"/>
    </source>
</evidence>
<keyword evidence="9 15" id="KW-0560">Oxidoreductase</keyword>
<comment type="catalytic activity">
    <reaction evidence="14 15">
        <text>coproporphyrinogen III + 2 S-adenosyl-L-methionine = protoporphyrinogen IX + 2 5'-deoxyadenosine + 2 L-methionine + 2 CO2</text>
        <dbReference type="Rhea" id="RHEA:15425"/>
        <dbReference type="ChEBI" id="CHEBI:16526"/>
        <dbReference type="ChEBI" id="CHEBI:17319"/>
        <dbReference type="ChEBI" id="CHEBI:57307"/>
        <dbReference type="ChEBI" id="CHEBI:57309"/>
        <dbReference type="ChEBI" id="CHEBI:57844"/>
        <dbReference type="ChEBI" id="CHEBI:59789"/>
        <dbReference type="EC" id="1.3.98.3"/>
    </reaction>
</comment>
<evidence type="ECO:0000256" key="13">
    <source>
        <dbReference type="ARBA" id="ARBA00024295"/>
    </source>
</evidence>
<comment type="cofactor">
    <cofactor evidence="15">
        <name>[4Fe-4S] cluster</name>
        <dbReference type="ChEBI" id="CHEBI:49883"/>
    </cofactor>
    <text evidence="15">Binds 1 [4Fe-4S] cluster. The cluster is coordinated with 3 cysteines and an exchangeable S-adenosyl-L-methionine.</text>
</comment>
<comment type="subcellular location">
    <subcellularLocation>
        <location evidence="1 15">Cytoplasm</location>
    </subcellularLocation>
</comment>
<evidence type="ECO:0000256" key="12">
    <source>
        <dbReference type="ARBA" id="ARBA00023244"/>
    </source>
</evidence>
<evidence type="ECO:0000256" key="4">
    <source>
        <dbReference type="ARBA" id="ARBA00011245"/>
    </source>
</evidence>
<keyword evidence="12 15" id="KW-0627">Porphyrin biosynthesis</keyword>
<comment type="pathway">
    <text evidence="2 15">Porphyrin-containing compound metabolism; protoporphyrin-IX biosynthesis; protoporphyrinogen-IX from coproporphyrinogen-III (AdoMet route): step 1/1.</text>
</comment>
<comment type="caution">
    <text evidence="17">The sequence shown here is derived from an EMBL/GenBank/DDBJ whole genome shotgun (WGS) entry which is preliminary data.</text>
</comment>
<evidence type="ECO:0000256" key="15">
    <source>
        <dbReference type="PIRNR" id="PIRNR000167"/>
    </source>
</evidence>
<dbReference type="PROSITE" id="PS51918">
    <property type="entry name" value="RADICAL_SAM"/>
    <property type="match status" value="1"/>
</dbReference>
<dbReference type="SFLD" id="SFLDG01082">
    <property type="entry name" value="B12-binding_domain_containing"/>
    <property type="match status" value="1"/>
</dbReference>
<proteinExistence type="inferred from homology"/>
<name>A0ABS3Q497_9GAMM</name>
<accession>A0ABS3Q497</accession>
<comment type="subunit">
    <text evidence="4">Monomer.</text>
</comment>
<dbReference type="RefSeq" id="WP_208148431.1">
    <property type="nucleotide sequence ID" value="NZ_JAGETV010000006.1"/>
</dbReference>
<evidence type="ECO:0000256" key="5">
    <source>
        <dbReference type="ARBA" id="ARBA00022485"/>
    </source>
</evidence>
<dbReference type="CDD" id="cd01335">
    <property type="entry name" value="Radical_SAM"/>
    <property type="match status" value="1"/>
</dbReference>
<evidence type="ECO:0000313" key="18">
    <source>
        <dbReference type="Proteomes" id="UP000664835"/>
    </source>
</evidence>
<sequence>MKQSIEFDTNLIKRYNQTGPRYTSYPTALQFDESFSLDDYRQAVARSNQSGRGLSLYFHIPFCDTVCFFCACNKVWTRDRSKTTPYLERLFKEIEMQGELFDSSRVVEQLHWGGGTPTFLNNDEMRQLMEKTRQHFNLLDDDSGEYSIEIDPREADRESVKLLRELGFNRMSLGVQDFDEKVQKAVNRIQSQEQTFEVLYGARDAGFLSVNVDLIYGLPHQTEAGFVKTLDRVLEAEPDRFSIFNYAHMPSLFPTQKKMNEADMPSADEKLAILHAASERLLQAGYIYIGMDHFAKPDDELAVAQRNETLYRNFQGYSTHAECDLVGMGATSISLINNTYAQNRKTLAEYYEAIDSGDLAVYRGVQLSEDDELRRDVITRLISHFHLSFATLNKLWNIRFDEYFAKELQRLQPMQEDGLIEISADDIYVTTKGRLLIRNICMVFDAYLKPDMQNRFSKVI</sequence>
<dbReference type="InterPro" id="IPR004558">
    <property type="entry name" value="Coprogen_oxidase_HemN"/>
</dbReference>
<comment type="similarity">
    <text evidence="3 15">Belongs to the anaerobic coproporphyrinogen-III oxidase family.</text>
</comment>
<keyword evidence="8 15" id="KW-0479">Metal-binding</keyword>
<evidence type="ECO:0000256" key="6">
    <source>
        <dbReference type="ARBA" id="ARBA00022490"/>
    </source>
</evidence>
<dbReference type="EMBL" id="JAGETV010000006">
    <property type="protein sequence ID" value="MBO1926988.1"/>
    <property type="molecule type" value="Genomic_DNA"/>
</dbReference>
<dbReference type="Pfam" id="PF06969">
    <property type="entry name" value="HemN_C"/>
    <property type="match status" value="1"/>
</dbReference>
<dbReference type="InterPro" id="IPR007197">
    <property type="entry name" value="rSAM"/>
</dbReference>
<feature type="domain" description="Radical SAM core" evidence="16">
    <location>
        <begin position="48"/>
        <end position="284"/>
    </location>
</feature>
<dbReference type="EC" id="1.3.98.3" evidence="15"/>
<dbReference type="SUPFAM" id="SSF102114">
    <property type="entry name" value="Radical SAM enzymes"/>
    <property type="match status" value="1"/>
</dbReference>